<comment type="caution">
    <text evidence="1">The sequence shown here is derived from an EMBL/GenBank/DDBJ whole genome shotgun (WGS) entry which is preliminary data.</text>
</comment>
<reference evidence="1" key="1">
    <citation type="submission" date="2021-01" db="EMBL/GenBank/DDBJ databases">
        <title>Genome public.</title>
        <authorList>
            <person name="Liu C."/>
            <person name="Sun Q."/>
        </authorList>
    </citation>
    <scope>NUCLEOTIDE SEQUENCE</scope>
    <source>
        <strain evidence="1">M6</strain>
    </source>
</reference>
<dbReference type="AlphaFoldDB" id="A0A934TY35"/>
<accession>A0A934TY35</accession>
<keyword evidence="2" id="KW-1185">Reference proteome</keyword>
<protein>
    <submittedName>
        <fullName evidence="1">Uncharacterized protein</fullName>
    </submittedName>
</protein>
<evidence type="ECO:0000313" key="2">
    <source>
        <dbReference type="Proteomes" id="UP000633365"/>
    </source>
</evidence>
<proteinExistence type="predicted"/>
<gene>
    <name evidence="1" type="ORF">JKK62_03175</name>
</gene>
<organism evidence="1 2">
    <name type="scientific">Ruminococcus difficilis</name>
    <dbReference type="NCBI Taxonomy" id="2763069"/>
    <lineage>
        <taxon>Bacteria</taxon>
        <taxon>Bacillati</taxon>
        <taxon>Bacillota</taxon>
        <taxon>Clostridia</taxon>
        <taxon>Eubacteriales</taxon>
        <taxon>Oscillospiraceae</taxon>
        <taxon>Ruminococcus</taxon>
    </lineage>
</organism>
<name>A0A934TY35_9FIRM</name>
<dbReference type="Proteomes" id="UP000633365">
    <property type="component" value="Unassembled WGS sequence"/>
</dbReference>
<dbReference type="SUPFAM" id="SSF46785">
    <property type="entry name" value="Winged helix' DNA-binding domain"/>
    <property type="match status" value="1"/>
</dbReference>
<sequence length="367" mass="42952">MSNNENNPGYHIDFSREKYDSRYDRLLNILYYSKEIPSDLYQHMNMSSTNFRKAISILKQRGYIKRISRDGAIGYILTNSGKLLTSHPHYIKYKSCLEDDNRQYDIKHRTRKRQFAYLYALLDRMGIPYESDEKPDISETIDQSNHQVYFYTALDFKRMLGVRSTVFKGSRVLGFFGGRGKIIPVYRTNHDMKTFSKQEGLLPYFLTQVYSIPVSGAILICNDEKSVIDITKQIIANYRNDDKKGINTAKYSEFYVFDSGDNFYSRFEDLYNDHSDLMHRLIEQGDIETTDRDDEGRYRLRIGTGFYHDAPVWFCPGNINAVTLRLFIHNAETNAKMNYIICQDRDLGILKETAERPSLRVGSIREQ</sequence>
<dbReference type="InterPro" id="IPR036390">
    <property type="entry name" value="WH_DNA-bd_sf"/>
</dbReference>
<dbReference type="RefSeq" id="WP_201426962.1">
    <property type="nucleotide sequence ID" value="NZ_JAEQMG010000040.1"/>
</dbReference>
<evidence type="ECO:0000313" key="1">
    <source>
        <dbReference type="EMBL" id="MBK6087661.1"/>
    </source>
</evidence>
<dbReference type="EMBL" id="JAEQMG010000040">
    <property type="protein sequence ID" value="MBK6087661.1"/>
    <property type="molecule type" value="Genomic_DNA"/>
</dbReference>